<feature type="signal peptide" evidence="12">
    <location>
        <begin position="1"/>
        <end position="21"/>
    </location>
</feature>
<evidence type="ECO:0000256" key="11">
    <source>
        <dbReference type="RuleBase" id="RU003357"/>
    </source>
</evidence>
<evidence type="ECO:0000256" key="1">
    <source>
        <dbReference type="ARBA" id="ARBA00004571"/>
    </source>
</evidence>
<proteinExistence type="inferred from homology"/>
<feature type="domain" description="TonB-dependent receptor-like beta-barrel" evidence="13">
    <location>
        <begin position="425"/>
        <end position="963"/>
    </location>
</feature>
<evidence type="ECO:0000256" key="3">
    <source>
        <dbReference type="ARBA" id="ARBA00022452"/>
    </source>
</evidence>
<feature type="domain" description="TonB-dependent receptor plug" evidence="14">
    <location>
        <begin position="117"/>
        <end position="236"/>
    </location>
</feature>
<evidence type="ECO:0000259" key="13">
    <source>
        <dbReference type="Pfam" id="PF00593"/>
    </source>
</evidence>
<dbReference type="PANTHER" id="PTHR30069">
    <property type="entry name" value="TONB-DEPENDENT OUTER MEMBRANE RECEPTOR"/>
    <property type="match status" value="1"/>
</dbReference>
<dbReference type="InterPro" id="IPR008969">
    <property type="entry name" value="CarboxyPept-like_regulatory"/>
</dbReference>
<keyword evidence="7 10" id="KW-0472">Membrane</keyword>
<dbReference type="NCBIfam" id="TIGR04056">
    <property type="entry name" value="OMP_RagA_SusC"/>
    <property type="match status" value="1"/>
</dbReference>
<dbReference type="Gene3D" id="2.170.130.10">
    <property type="entry name" value="TonB-dependent receptor, plug domain"/>
    <property type="match status" value="1"/>
</dbReference>
<accession>A0AAW5N2Y1</accession>
<dbReference type="GO" id="GO:0015344">
    <property type="term" value="F:siderophore uptake transmembrane transporter activity"/>
    <property type="evidence" value="ECO:0007669"/>
    <property type="project" value="TreeGrafter"/>
</dbReference>
<dbReference type="GO" id="GO:0009279">
    <property type="term" value="C:cell outer membrane"/>
    <property type="evidence" value="ECO:0007669"/>
    <property type="project" value="UniProtKB-SubCell"/>
</dbReference>
<keyword evidence="3 10" id="KW-1134">Transmembrane beta strand</keyword>
<evidence type="ECO:0000313" key="15">
    <source>
        <dbReference type="EMBL" id="MCR8873025.1"/>
    </source>
</evidence>
<evidence type="ECO:0000313" key="16">
    <source>
        <dbReference type="Proteomes" id="UP001204579"/>
    </source>
</evidence>
<dbReference type="Pfam" id="PF07715">
    <property type="entry name" value="Plug"/>
    <property type="match status" value="1"/>
</dbReference>
<dbReference type="Proteomes" id="UP001204579">
    <property type="component" value="Unassembled WGS sequence"/>
</dbReference>
<dbReference type="InterPro" id="IPR000531">
    <property type="entry name" value="Beta-barrel_TonB"/>
</dbReference>
<keyword evidence="16" id="KW-1185">Reference proteome</keyword>
<dbReference type="Gene3D" id="2.60.40.1120">
    <property type="entry name" value="Carboxypeptidase-like, regulatory domain"/>
    <property type="match status" value="1"/>
</dbReference>
<dbReference type="PROSITE" id="PS52016">
    <property type="entry name" value="TONB_DEPENDENT_REC_3"/>
    <property type="match status" value="1"/>
</dbReference>
<dbReference type="SUPFAM" id="SSF56935">
    <property type="entry name" value="Porins"/>
    <property type="match status" value="1"/>
</dbReference>
<dbReference type="NCBIfam" id="TIGR04057">
    <property type="entry name" value="SusC_RagA_signa"/>
    <property type="match status" value="1"/>
</dbReference>
<keyword evidence="6 11" id="KW-0798">TonB box</keyword>
<dbReference type="AlphaFoldDB" id="A0AAW5N2Y1"/>
<dbReference type="PANTHER" id="PTHR30069:SF29">
    <property type="entry name" value="HEMOGLOBIN AND HEMOGLOBIN-HAPTOGLOBIN-BINDING PROTEIN 1-RELATED"/>
    <property type="match status" value="1"/>
</dbReference>
<evidence type="ECO:0000256" key="5">
    <source>
        <dbReference type="ARBA" id="ARBA00022729"/>
    </source>
</evidence>
<organism evidence="15 16">
    <name type="scientific">Phocaeicola barnesiae</name>
    <dbReference type="NCBI Taxonomy" id="376804"/>
    <lineage>
        <taxon>Bacteria</taxon>
        <taxon>Pseudomonadati</taxon>
        <taxon>Bacteroidota</taxon>
        <taxon>Bacteroidia</taxon>
        <taxon>Bacteroidales</taxon>
        <taxon>Bacteroidaceae</taxon>
        <taxon>Phocaeicola</taxon>
    </lineage>
</organism>
<evidence type="ECO:0000256" key="10">
    <source>
        <dbReference type="PROSITE-ProRule" id="PRU01360"/>
    </source>
</evidence>
<keyword evidence="2 10" id="KW-0813">Transport</keyword>
<evidence type="ECO:0000256" key="4">
    <source>
        <dbReference type="ARBA" id="ARBA00022692"/>
    </source>
</evidence>
<gene>
    <name evidence="15" type="ORF">NW209_03135</name>
</gene>
<dbReference type="SUPFAM" id="SSF49464">
    <property type="entry name" value="Carboxypeptidase regulatory domain-like"/>
    <property type="match status" value="1"/>
</dbReference>
<dbReference type="RefSeq" id="WP_258335383.1">
    <property type="nucleotide sequence ID" value="NZ_JANRHJ010000002.1"/>
</dbReference>
<protein>
    <submittedName>
        <fullName evidence="15">TonB-dependent receptor</fullName>
    </submittedName>
</protein>
<comment type="subcellular location">
    <subcellularLocation>
        <location evidence="1 10">Cell outer membrane</location>
        <topology evidence="1 10">Multi-pass membrane protein</topology>
    </subcellularLocation>
</comment>
<evidence type="ECO:0000256" key="6">
    <source>
        <dbReference type="ARBA" id="ARBA00023077"/>
    </source>
</evidence>
<keyword evidence="5 12" id="KW-0732">Signal</keyword>
<dbReference type="GO" id="GO:0044718">
    <property type="term" value="P:siderophore transmembrane transport"/>
    <property type="evidence" value="ECO:0007669"/>
    <property type="project" value="TreeGrafter"/>
</dbReference>
<dbReference type="InterPro" id="IPR023996">
    <property type="entry name" value="TonB-dep_OMP_SusC/RagA"/>
</dbReference>
<keyword evidence="4 10" id="KW-0812">Transmembrane</keyword>
<dbReference type="InterPro" id="IPR036942">
    <property type="entry name" value="Beta-barrel_TonB_sf"/>
</dbReference>
<name>A0AAW5N2Y1_9BACT</name>
<evidence type="ECO:0000256" key="7">
    <source>
        <dbReference type="ARBA" id="ARBA00023136"/>
    </source>
</evidence>
<dbReference type="InterPro" id="IPR039426">
    <property type="entry name" value="TonB-dep_rcpt-like"/>
</dbReference>
<sequence length="1002" mass="111354">MKRKLFLLLGCAFLSMDLIMAQISKVTGVVISEEDNMPVVGASVLVKGTTIGAITDIDGKFQLTNVPSDAKKVVISFIGLQSQELPIQAVMKVSLKSDTEVLDEVIVTGYGVMKKTTFTGAANIADAKVLESKSDANFMKALEGSMPGVQMNNSTSMPGAQASIYIRGEGSINSGTQPLFIIDGMPMNSDTDAETASYNRAFNPLANINAADIESVTVLKDANATAIYGSRAANGVVVITTKKGQEGAMHIDLDIKQGFTNIAPNNLTFCDAQQTADLFAQGLVNKRNSTYTYDEALAQIKKDYNWDGVSNYDWMDAITRTGYYQDYNISFSGGSTKTKFYASLGYLSQEGVAINSAMKRYSGRLNVESSYKYFSFGFNSSYAFADMDAFSQSTGGSYSNPFVAAALKATPLDPFYNEDGSYNMNIQYNPLAVYDEEAGDIYNTKTTTINLNPYLAINFGKGFIAKTSLGINSYGTRQYDFWSPYNKQGSSYNGLGTQYNSNMTTITWTNTLNWMKTFNERHNLSVMVGQEAQWKNYWNEEYSGYDFPMLGYRELKTAGASNGTPSYNTREARLASFFINSNYDFAGKYYAQVSYRRDGSSVFGTDNRWGNFWSVGGKWRISGEDFLKDNTLINNLSLRASYGTVGNQDIDWYAARGFYMTGSNYDNTPGITPGSLNNPNLGWEVSNKLNIGVDLTLANKWFFTLDLYNEVASDMLFLLPLSMTTGLEETYQNIGSMRNRGLEFGVNGTLLSTKGWTWTAYANITLNQNRITKLSDGKAIESTYSIMEEGRPLRQFYMVEYAGVDPETGSPLWYKNETGDETSSNWNECAKRYLGSADPKAYGGFGTRLRWNGFDFSADFNYRLGGKVYSSSNRFYLSTGTQGKLTPTTYVYENAWTENNRYTDVPQYIDGNTSGENNHSSRYLYSGNFLRVKNLQLGYTLPKSILSKALIENLRIYVSIDNLYTFKAKDFIGYDPETYTSGLIAFQYPSTRTFLAGITLGF</sequence>
<comment type="similarity">
    <text evidence="10 11">Belongs to the TonB-dependent receptor family.</text>
</comment>
<dbReference type="Pfam" id="PF00593">
    <property type="entry name" value="TonB_dep_Rec_b-barrel"/>
    <property type="match status" value="1"/>
</dbReference>
<dbReference type="InterPro" id="IPR012910">
    <property type="entry name" value="Plug_dom"/>
</dbReference>
<evidence type="ECO:0000256" key="8">
    <source>
        <dbReference type="ARBA" id="ARBA00023170"/>
    </source>
</evidence>
<comment type="caution">
    <text evidence="15">The sequence shown here is derived from an EMBL/GenBank/DDBJ whole genome shotgun (WGS) entry which is preliminary data.</text>
</comment>
<keyword evidence="9 10" id="KW-0998">Cell outer membrane</keyword>
<reference evidence="15 16" key="1">
    <citation type="submission" date="2022-08" db="EMBL/GenBank/DDBJ databases">
        <authorList>
            <person name="Zeman M."/>
            <person name="Kubasova T."/>
        </authorList>
    </citation>
    <scope>NUCLEOTIDE SEQUENCE [LARGE SCALE GENOMIC DNA]</scope>
    <source>
        <strain evidence="15 16">ET62</strain>
    </source>
</reference>
<evidence type="ECO:0000256" key="12">
    <source>
        <dbReference type="SAM" id="SignalP"/>
    </source>
</evidence>
<evidence type="ECO:0000256" key="2">
    <source>
        <dbReference type="ARBA" id="ARBA00022448"/>
    </source>
</evidence>
<dbReference type="Gene3D" id="2.40.170.20">
    <property type="entry name" value="TonB-dependent receptor, beta-barrel domain"/>
    <property type="match status" value="1"/>
</dbReference>
<dbReference type="Pfam" id="PF13715">
    <property type="entry name" value="CarbopepD_reg_2"/>
    <property type="match status" value="1"/>
</dbReference>
<evidence type="ECO:0000256" key="9">
    <source>
        <dbReference type="ARBA" id="ARBA00023237"/>
    </source>
</evidence>
<evidence type="ECO:0000259" key="14">
    <source>
        <dbReference type="Pfam" id="PF07715"/>
    </source>
</evidence>
<feature type="chain" id="PRO_5043577146" evidence="12">
    <location>
        <begin position="22"/>
        <end position="1002"/>
    </location>
</feature>
<keyword evidence="8 15" id="KW-0675">Receptor</keyword>
<dbReference type="InterPro" id="IPR037066">
    <property type="entry name" value="Plug_dom_sf"/>
</dbReference>
<dbReference type="EMBL" id="JANRHJ010000002">
    <property type="protein sequence ID" value="MCR8873025.1"/>
    <property type="molecule type" value="Genomic_DNA"/>
</dbReference>
<dbReference type="InterPro" id="IPR023997">
    <property type="entry name" value="TonB-dep_OMP_SusC/RagA_CS"/>
</dbReference>